<dbReference type="EMBL" id="VSFG01000001">
    <property type="protein sequence ID" value="TYB49796.1"/>
    <property type="molecule type" value="Genomic_DNA"/>
</dbReference>
<dbReference type="InterPro" id="IPR036390">
    <property type="entry name" value="WH_DNA-bd_sf"/>
</dbReference>
<proteinExistence type="predicted"/>
<dbReference type="RefSeq" id="WP_083981580.1">
    <property type="nucleotide sequence ID" value="NZ_VSFG01000001.1"/>
</dbReference>
<dbReference type="InterPro" id="IPR036388">
    <property type="entry name" value="WH-like_DNA-bd_sf"/>
</dbReference>
<evidence type="ECO:0000313" key="2">
    <source>
        <dbReference type="Proteomes" id="UP000323380"/>
    </source>
</evidence>
<protein>
    <submittedName>
        <fullName evidence="1">ArsR family transcriptional regulator</fullName>
    </submittedName>
</protein>
<name>A0A5D0NZ81_9ACTN</name>
<dbReference type="Proteomes" id="UP000323380">
    <property type="component" value="Unassembled WGS sequence"/>
</dbReference>
<dbReference type="SUPFAM" id="SSF46785">
    <property type="entry name" value="Winged helix' DNA-binding domain"/>
    <property type="match status" value="1"/>
</dbReference>
<keyword evidence="2" id="KW-1185">Reference proteome</keyword>
<reference evidence="1 2" key="1">
    <citation type="submission" date="2019-08" db="EMBL/GenBank/DDBJ databases">
        <title>Actinomadura sp. nov. CYP1-5 isolated from mountain soil.</title>
        <authorList>
            <person name="Songsumanus A."/>
            <person name="Kuncharoen N."/>
            <person name="Kudo T."/>
            <person name="Yuki M."/>
            <person name="Igarashi Y."/>
            <person name="Tanasupawat S."/>
        </authorList>
    </citation>
    <scope>NUCLEOTIDE SEQUENCE [LARGE SCALE GENOMIC DNA]</scope>
    <source>
        <strain evidence="1 2">JCM 14158</strain>
    </source>
</reference>
<accession>A0A5D0NZ81</accession>
<gene>
    <name evidence="1" type="ORF">FXF69_12295</name>
</gene>
<evidence type="ECO:0000313" key="1">
    <source>
        <dbReference type="EMBL" id="TYB49796.1"/>
    </source>
</evidence>
<sequence>MPDALWELVLSLHWLGRRRGAPAAPADVARWRADTLAALSGRPLGRGVRDHLLPLAPASSYWPDFLTPHTGTEGLEAGLDTVLSTPRARIGHELDRLTTRSGAPSWGAELAAGRPDALRLLRDDVRSYHAAVLAPRWSGIRDDVATEHTRLLGAAGAEGIEGALAALRPYAVWHPADRVLEARYPMPLDVRLGGRGLRLIPSWFCAATPVVLADPCLPPVMVFPMPHRPPPPVDPDALARLLGATRARILTTITIATSTATIQAETGISASQLSRHIAVLRANNLVLEARHAGRTFYTRTPLADALMASPGSH</sequence>
<comment type="caution">
    <text evidence="1">The sequence shown here is derived from an EMBL/GenBank/DDBJ whole genome shotgun (WGS) entry which is preliminary data.</text>
</comment>
<dbReference type="STRING" id="1220554.GCA_001552135_07551"/>
<dbReference type="Gene3D" id="1.10.10.10">
    <property type="entry name" value="Winged helix-like DNA-binding domain superfamily/Winged helix DNA-binding domain"/>
    <property type="match status" value="1"/>
</dbReference>
<dbReference type="AlphaFoldDB" id="A0A5D0NZ81"/>
<organism evidence="1 2">
    <name type="scientific">Actinomadura chibensis</name>
    <dbReference type="NCBI Taxonomy" id="392828"/>
    <lineage>
        <taxon>Bacteria</taxon>
        <taxon>Bacillati</taxon>
        <taxon>Actinomycetota</taxon>
        <taxon>Actinomycetes</taxon>
        <taxon>Streptosporangiales</taxon>
        <taxon>Thermomonosporaceae</taxon>
        <taxon>Actinomadura</taxon>
    </lineage>
</organism>